<evidence type="ECO:0000313" key="1">
    <source>
        <dbReference type="EMBL" id="CAJ0564713.1"/>
    </source>
</evidence>
<dbReference type="EMBL" id="CATQJA010000902">
    <property type="protein sequence ID" value="CAJ0564713.1"/>
    <property type="molecule type" value="Genomic_DNA"/>
</dbReference>
<dbReference type="Proteomes" id="UP001177023">
    <property type="component" value="Unassembled WGS sequence"/>
</dbReference>
<dbReference type="AlphaFoldDB" id="A0AA36FWC8"/>
<sequence>MGYDDSLEEEAAASIPNAAEIAERIRMRLASLLFVGKQAEDLSVDVMGLFLHPGPLNFRDSAWVDTVGYYKGSHRVVSATQF</sequence>
<organism evidence="1 2">
    <name type="scientific">Mesorhabditis spiculigera</name>
    <dbReference type="NCBI Taxonomy" id="96644"/>
    <lineage>
        <taxon>Eukaryota</taxon>
        <taxon>Metazoa</taxon>
        <taxon>Ecdysozoa</taxon>
        <taxon>Nematoda</taxon>
        <taxon>Chromadorea</taxon>
        <taxon>Rhabditida</taxon>
        <taxon>Rhabditina</taxon>
        <taxon>Rhabditomorpha</taxon>
        <taxon>Rhabditoidea</taxon>
        <taxon>Rhabditidae</taxon>
        <taxon>Mesorhabditinae</taxon>
        <taxon>Mesorhabditis</taxon>
    </lineage>
</organism>
<name>A0AA36FWC8_9BILA</name>
<comment type="caution">
    <text evidence="1">The sequence shown here is derived from an EMBL/GenBank/DDBJ whole genome shotgun (WGS) entry which is preliminary data.</text>
</comment>
<gene>
    <name evidence="1" type="ORF">MSPICULIGERA_LOCUS3386</name>
</gene>
<accession>A0AA36FWC8</accession>
<reference evidence="1" key="1">
    <citation type="submission" date="2023-06" db="EMBL/GenBank/DDBJ databases">
        <authorList>
            <person name="Delattre M."/>
        </authorList>
    </citation>
    <scope>NUCLEOTIDE SEQUENCE</scope>
    <source>
        <strain evidence="1">AF72</strain>
    </source>
</reference>
<evidence type="ECO:0000313" key="2">
    <source>
        <dbReference type="Proteomes" id="UP001177023"/>
    </source>
</evidence>
<protein>
    <submittedName>
        <fullName evidence="1">Uncharacterized protein</fullName>
    </submittedName>
</protein>
<feature type="non-terminal residue" evidence="1">
    <location>
        <position position="1"/>
    </location>
</feature>
<keyword evidence="2" id="KW-1185">Reference proteome</keyword>
<proteinExistence type="predicted"/>